<feature type="compositionally biased region" description="Polar residues" evidence="1">
    <location>
        <begin position="97"/>
        <end position="111"/>
    </location>
</feature>
<protein>
    <submittedName>
        <fullName evidence="2">Uncharacterized protein</fullName>
    </submittedName>
</protein>
<evidence type="ECO:0000256" key="1">
    <source>
        <dbReference type="SAM" id="MobiDB-lite"/>
    </source>
</evidence>
<sequence length="127" mass="13750">MMNQLVLYTELKAGRCRQTVVTPTTRNVKKGGDLRGVNMVLVDANCYFIITTLAMTCLELLQSTKPSDMILCDASEKKSTSDSGGIVEVSDAAPAQPTDTTVLVDSSTQKDPPTEDVREGKKKPRIA</sequence>
<evidence type="ECO:0000313" key="3">
    <source>
        <dbReference type="Proteomes" id="UP000824890"/>
    </source>
</evidence>
<gene>
    <name evidence="2" type="ORF">HID58_010519</name>
</gene>
<evidence type="ECO:0000313" key="2">
    <source>
        <dbReference type="EMBL" id="KAH0933402.1"/>
    </source>
</evidence>
<organism evidence="2 3">
    <name type="scientific">Brassica napus</name>
    <name type="common">Rape</name>
    <dbReference type="NCBI Taxonomy" id="3708"/>
    <lineage>
        <taxon>Eukaryota</taxon>
        <taxon>Viridiplantae</taxon>
        <taxon>Streptophyta</taxon>
        <taxon>Embryophyta</taxon>
        <taxon>Tracheophyta</taxon>
        <taxon>Spermatophyta</taxon>
        <taxon>Magnoliopsida</taxon>
        <taxon>eudicotyledons</taxon>
        <taxon>Gunneridae</taxon>
        <taxon>Pentapetalae</taxon>
        <taxon>rosids</taxon>
        <taxon>malvids</taxon>
        <taxon>Brassicales</taxon>
        <taxon>Brassicaceae</taxon>
        <taxon>Brassiceae</taxon>
        <taxon>Brassica</taxon>
    </lineage>
</organism>
<keyword evidence="3" id="KW-1185">Reference proteome</keyword>
<dbReference type="Proteomes" id="UP000824890">
    <property type="component" value="Unassembled WGS sequence"/>
</dbReference>
<name>A0ABQ8DVI2_BRANA</name>
<comment type="caution">
    <text evidence="2">The sequence shown here is derived from an EMBL/GenBank/DDBJ whole genome shotgun (WGS) entry which is preliminary data.</text>
</comment>
<feature type="region of interest" description="Disordered" evidence="1">
    <location>
        <begin position="77"/>
        <end position="127"/>
    </location>
</feature>
<accession>A0ABQ8DVI2</accession>
<dbReference type="EMBL" id="JAGKQM010000003">
    <property type="protein sequence ID" value="KAH0933402.1"/>
    <property type="molecule type" value="Genomic_DNA"/>
</dbReference>
<proteinExistence type="predicted"/>
<reference evidence="2 3" key="1">
    <citation type="submission" date="2021-05" db="EMBL/GenBank/DDBJ databases">
        <title>Genome Assembly of Synthetic Allotetraploid Brassica napus Reveals Homoeologous Exchanges between Subgenomes.</title>
        <authorList>
            <person name="Davis J.T."/>
        </authorList>
    </citation>
    <scope>NUCLEOTIDE SEQUENCE [LARGE SCALE GENOMIC DNA]</scope>
    <source>
        <strain evidence="3">cv. Da-Ae</strain>
        <tissue evidence="2">Seedling</tissue>
    </source>
</reference>